<evidence type="ECO:0000313" key="2">
    <source>
        <dbReference type="EMBL" id="KKQ36215.1"/>
    </source>
</evidence>
<evidence type="ECO:0000313" key="3">
    <source>
        <dbReference type="Proteomes" id="UP000034852"/>
    </source>
</evidence>
<keyword evidence="1" id="KW-1133">Transmembrane helix</keyword>
<comment type="caution">
    <text evidence="2">The sequence shown here is derived from an EMBL/GenBank/DDBJ whole genome shotgun (WGS) entry which is preliminary data.</text>
</comment>
<dbReference type="EMBL" id="LBTH01000005">
    <property type="protein sequence ID" value="KKQ36215.1"/>
    <property type="molecule type" value="Genomic_DNA"/>
</dbReference>
<sequence length="127" mass="13573">MPDQDPLVDFSGENNVDRESQFSLSDKDKSSHKSSKFNLAGIVGMVGVVFIVIAAIVAGLVLKDDVSTKDTSASAECGDFQVKVLTSDSYYCKECGTAEYGKLDICEEDSPSGNCEKVDSGCFKPVL</sequence>
<proteinExistence type="predicted"/>
<dbReference type="AlphaFoldDB" id="A0A0G0HCF2"/>
<dbReference type="Proteomes" id="UP000034852">
    <property type="component" value="Unassembled WGS sequence"/>
</dbReference>
<organism evidence="2 3">
    <name type="scientific">candidate division WS6 bacterium GW2011_GWA2_37_6</name>
    <dbReference type="NCBI Taxonomy" id="1619087"/>
    <lineage>
        <taxon>Bacteria</taxon>
        <taxon>Candidatus Dojkabacteria</taxon>
    </lineage>
</organism>
<keyword evidence="1" id="KW-0472">Membrane</keyword>
<protein>
    <submittedName>
        <fullName evidence="2">Uncharacterized protein</fullName>
    </submittedName>
</protein>
<name>A0A0G0HCF2_9BACT</name>
<evidence type="ECO:0000256" key="1">
    <source>
        <dbReference type="SAM" id="Phobius"/>
    </source>
</evidence>
<gene>
    <name evidence="2" type="ORF">US52_C0005G0005</name>
</gene>
<feature type="transmembrane region" description="Helical" evidence="1">
    <location>
        <begin position="37"/>
        <end position="62"/>
    </location>
</feature>
<keyword evidence="1" id="KW-0812">Transmembrane</keyword>
<reference evidence="2 3" key="1">
    <citation type="journal article" date="2015" name="Nature">
        <title>rRNA introns, odd ribosomes, and small enigmatic genomes across a large radiation of phyla.</title>
        <authorList>
            <person name="Brown C.T."/>
            <person name="Hug L.A."/>
            <person name="Thomas B.C."/>
            <person name="Sharon I."/>
            <person name="Castelle C.J."/>
            <person name="Singh A."/>
            <person name="Wilkins M.J."/>
            <person name="Williams K.H."/>
            <person name="Banfield J.F."/>
        </authorList>
    </citation>
    <scope>NUCLEOTIDE SEQUENCE [LARGE SCALE GENOMIC DNA]</scope>
</reference>
<accession>A0A0G0HCF2</accession>